<dbReference type="PROSITE" id="PS01124">
    <property type="entry name" value="HTH_ARAC_FAMILY_2"/>
    <property type="match status" value="1"/>
</dbReference>
<evidence type="ECO:0000313" key="6">
    <source>
        <dbReference type="Proteomes" id="UP001208649"/>
    </source>
</evidence>
<evidence type="ECO:0000256" key="1">
    <source>
        <dbReference type="ARBA" id="ARBA00023015"/>
    </source>
</evidence>
<dbReference type="SMART" id="SM00342">
    <property type="entry name" value="HTH_ARAC"/>
    <property type="match status" value="1"/>
</dbReference>
<keyword evidence="1" id="KW-0805">Transcription regulation</keyword>
<keyword evidence="2" id="KW-0238">DNA-binding</keyword>
<reference evidence="6" key="1">
    <citation type="submission" date="2023-07" db="EMBL/GenBank/DDBJ databases">
        <title>Chryseobacterium sp. strain PBS4-4 Genome sequencing and assembly.</title>
        <authorList>
            <person name="Jung Y."/>
        </authorList>
    </citation>
    <scope>NUCLEOTIDE SEQUENCE [LARGE SCALE GENOMIC DNA]</scope>
    <source>
        <strain evidence="6">PBS4-4</strain>
    </source>
</reference>
<dbReference type="PANTHER" id="PTHR43280:SF34">
    <property type="entry name" value="ARAC-FAMILY TRANSCRIPTIONAL REGULATOR"/>
    <property type="match status" value="1"/>
</dbReference>
<organism evidence="5 6">
    <name type="scientific">Chryseobacterium edaphi</name>
    <dbReference type="NCBI Taxonomy" id="2976532"/>
    <lineage>
        <taxon>Bacteria</taxon>
        <taxon>Pseudomonadati</taxon>
        <taxon>Bacteroidota</taxon>
        <taxon>Flavobacteriia</taxon>
        <taxon>Flavobacteriales</taxon>
        <taxon>Weeksellaceae</taxon>
        <taxon>Chryseobacterium group</taxon>
        <taxon>Chryseobacterium</taxon>
    </lineage>
</organism>
<protein>
    <submittedName>
        <fullName evidence="5">Helix-turn-helix domain-containing protein</fullName>
    </submittedName>
</protein>
<dbReference type="EMBL" id="JAOTEM010000002">
    <property type="protein sequence ID" value="MCU7617949.1"/>
    <property type="molecule type" value="Genomic_DNA"/>
</dbReference>
<dbReference type="InterPro" id="IPR018060">
    <property type="entry name" value="HTH_AraC"/>
</dbReference>
<dbReference type="InterPro" id="IPR009057">
    <property type="entry name" value="Homeodomain-like_sf"/>
</dbReference>
<evidence type="ECO:0000256" key="3">
    <source>
        <dbReference type="ARBA" id="ARBA00023163"/>
    </source>
</evidence>
<dbReference type="Proteomes" id="UP001208649">
    <property type="component" value="Unassembled WGS sequence"/>
</dbReference>
<dbReference type="PANTHER" id="PTHR43280">
    <property type="entry name" value="ARAC-FAMILY TRANSCRIPTIONAL REGULATOR"/>
    <property type="match status" value="1"/>
</dbReference>
<evidence type="ECO:0000313" key="5">
    <source>
        <dbReference type="EMBL" id="MCU7617949.1"/>
    </source>
</evidence>
<accession>A0ABT2W6X3</accession>
<gene>
    <name evidence="5" type="ORF">NZ698_12135</name>
</gene>
<evidence type="ECO:0000259" key="4">
    <source>
        <dbReference type="PROSITE" id="PS01124"/>
    </source>
</evidence>
<dbReference type="SUPFAM" id="SSF46689">
    <property type="entry name" value="Homeodomain-like"/>
    <property type="match status" value="1"/>
</dbReference>
<dbReference type="RefSeq" id="WP_263003377.1">
    <property type="nucleotide sequence ID" value="NZ_JAOTEM010000002.1"/>
</dbReference>
<proteinExistence type="predicted"/>
<dbReference type="Gene3D" id="1.10.10.60">
    <property type="entry name" value="Homeodomain-like"/>
    <property type="match status" value="1"/>
</dbReference>
<dbReference type="Pfam" id="PF12833">
    <property type="entry name" value="HTH_18"/>
    <property type="match status" value="1"/>
</dbReference>
<sequence>MYCLQSEKPYQCPKFNIRKLAELLETNTTYVSKALNVFGEKKFNQLVNELRIEQVKNDIVTNEHQKFTLEYIYTRAGFRQQSTFNRMFKEQTGMTPSDFIDSYNDIEISN</sequence>
<evidence type="ECO:0000256" key="2">
    <source>
        <dbReference type="ARBA" id="ARBA00023125"/>
    </source>
</evidence>
<keyword evidence="3" id="KW-0804">Transcription</keyword>
<keyword evidence="6" id="KW-1185">Reference proteome</keyword>
<feature type="domain" description="HTH araC/xylS-type" evidence="4">
    <location>
        <begin position="1"/>
        <end position="102"/>
    </location>
</feature>
<comment type="caution">
    <text evidence="5">The sequence shown here is derived from an EMBL/GenBank/DDBJ whole genome shotgun (WGS) entry which is preliminary data.</text>
</comment>
<name>A0ABT2W6X3_9FLAO</name>